<feature type="binding site" evidence="9">
    <location>
        <position position="215"/>
    </location>
    <ligand>
        <name>a ribonucleoside 5'-phosphate</name>
        <dbReference type="ChEBI" id="CHEBI:58043"/>
    </ligand>
</feature>
<dbReference type="HAMAP" id="MF_00235">
    <property type="entry name" value="Adenylate_kinase_Adk"/>
    <property type="match status" value="1"/>
</dbReference>
<dbReference type="InterPro" id="IPR027417">
    <property type="entry name" value="P-loop_NTPase"/>
</dbReference>
<comment type="subcellular location">
    <subcellularLocation>
        <location evidence="9">Cytoplasm</location>
    </subcellularLocation>
    <subcellularLocation>
        <location evidence="9">Nucleus</location>
    </subcellularLocation>
</comment>
<dbReference type="Proteomes" id="UP000283530">
    <property type="component" value="Unassembled WGS sequence"/>
</dbReference>
<dbReference type="GO" id="GO:0036430">
    <property type="term" value="F:CMP kinase activity"/>
    <property type="evidence" value="ECO:0007669"/>
    <property type="project" value="RHEA"/>
</dbReference>
<name>A0A443NAE1_9MAGN</name>
<accession>A0A443NAE1</accession>
<evidence type="ECO:0000256" key="5">
    <source>
        <dbReference type="ARBA" id="ARBA00022840"/>
    </source>
</evidence>
<dbReference type="STRING" id="337451.A0A443NAE1"/>
<dbReference type="PANTHER" id="PTHR23359">
    <property type="entry name" value="NUCLEOTIDE KINASE"/>
    <property type="match status" value="1"/>
</dbReference>
<comment type="caution">
    <text evidence="9">Lacks conserved residue(s) required for the propagation of feature annotation.</text>
</comment>
<keyword evidence="3 9" id="KW-0547">Nucleotide-binding</keyword>
<evidence type="ECO:0000256" key="7">
    <source>
        <dbReference type="ARBA" id="ARBA00023242"/>
    </source>
</evidence>
<sequence length="264" mass="30013">MAPSLLKSFLNHSRKCLAAKYCKTLSNLIWPRYENLHNPMYDPEPFQVLYRVISVESFTTEVVKLVKHEISSNKTSPFITFVLGGPGSGKGTQCEKIVETFGFTHLSAGDLLRKEIYSNSENGSMILDIIKEGKIVPSEITVKLIQRAIQSSESYKFLIDGFPRSDENRIAFERVVGMEPEVVLFFDCPEEEMVKRVLSRNQGRVDDNIETIKKRLKVFAGSNLPVINYYSEKGKLHKIDAVGTVDEIFEKVHPIFAPYEELVE</sequence>
<keyword evidence="11" id="KW-1185">Reference proteome</keyword>
<proteinExistence type="inferred from homology"/>
<evidence type="ECO:0000313" key="10">
    <source>
        <dbReference type="EMBL" id="RWR75487.1"/>
    </source>
</evidence>
<dbReference type="GO" id="GO:0006221">
    <property type="term" value="P:pyrimidine nucleotide biosynthetic process"/>
    <property type="evidence" value="ECO:0007669"/>
    <property type="project" value="UniProtKB-UniRule"/>
</dbReference>
<evidence type="ECO:0000256" key="2">
    <source>
        <dbReference type="ARBA" id="ARBA00022679"/>
    </source>
</evidence>
<dbReference type="SUPFAM" id="SSF52540">
    <property type="entry name" value="P-loop containing nucleoside triphosphate hydrolases"/>
    <property type="match status" value="1"/>
</dbReference>
<dbReference type="GO" id="GO:0005524">
    <property type="term" value="F:ATP binding"/>
    <property type="evidence" value="ECO:0007669"/>
    <property type="project" value="UniProtKB-KW"/>
</dbReference>
<keyword evidence="2 9" id="KW-0808">Transferase</keyword>
<protein>
    <recommendedName>
        <fullName evidence="9">UMP-CMP kinase</fullName>
        <ecNumber evidence="9">2.7.4.14</ecNumber>
    </recommendedName>
    <alternativeName>
        <fullName evidence="9">Deoxycytidylate kinase</fullName>
        <shortName evidence="9">CK</shortName>
        <shortName evidence="9">dCMP kinase</shortName>
    </alternativeName>
    <alternativeName>
        <fullName evidence="9">Uridine monophosphate/cytidine monophosphate kinase</fullName>
        <shortName evidence="9">UMP/CMP kinase</shortName>
        <shortName evidence="9">UMP/CMPK</shortName>
    </alternativeName>
</protein>
<gene>
    <name evidence="10" type="ORF">CKAN_00387000</name>
</gene>
<dbReference type="OrthoDB" id="442176at2759"/>
<comment type="subunit">
    <text evidence="9">Monomer.</text>
</comment>
<dbReference type="NCBIfam" id="TIGR01359">
    <property type="entry name" value="UMP_CMP_kin_fam"/>
    <property type="match status" value="1"/>
</dbReference>
<keyword evidence="1 9" id="KW-0963">Cytoplasm</keyword>
<comment type="catalytic activity">
    <reaction evidence="8 9">
        <text>UMP + ATP = UDP + ADP</text>
        <dbReference type="Rhea" id="RHEA:24400"/>
        <dbReference type="ChEBI" id="CHEBI:30616"/>
        <dbReference type="ChEBI" id="CHEBI:57865"/>
        <dbReference type="ChEBI" id="CHEBI:58223"/>
        <dbReference type="ChEBI" id="CHEBI:456216"/>
        <dbReference type="EC" id="2.7.4.14"/>
    </reaction>
</comment>
<comment type="similarity">
    <text evidence="9">Belongs to the adenylate kinase family. UMP-CMP kinase subfamily.</text>
</comment>
<feature type="binding site" evidence="9">
    <location>
        <position position="168"/>
    </location>
    <ligand>
        <name>CMP</name>
        <dbReference type="ChEBI" id="CHEBI:60377"/>
    </ligand>
</feature>
<feature type="binding site" evidence="9">
    <location>
        <begin position="87"/>
        <end position="92"/>
    </location>
    <ligand>
        <name>ATP</name>
        <dbReference type="ChEBI" id="CHEBI:30616"/>
    </ligand>
</feature>
<dbReference type="Pfam" id="PF00406">
    <property type="entry name" value="ADK"/>
    <property type="match status" value="1"/>
</dbReference>
<feature type="binding site" evidence="9">
    <location>
        <position position="113"/>
    </location>
    <ligand>
        <name>a ribonucleoside 5'-phosphate</name>
        <dbReference type="ChEBI" id="CHEBI:58043"/>
    </ligand>
</feature>
<dbReference type="EMBL" id="QPKB01000002">
    <property type="protein sequence ID" value="RWR75487.1"/>
    <property type="molecule type" value="Genomic_DNA"/>
</dbReference>
<feature type="binding site" evidence="9">
    <location>
        <begin position="161"/>
        <end position="164"/>
    </location>
    <ligand>
        <name>a ribonucleoside 5'-phosphate</name>
        <dbReference type="ChEBI" id="CHEBI:58043"/>
    </ligand>
</feature>
<dbReference type="GO" id="GO:0006207">
    <property type="term" value="P:'de novo' pyrimidine nucleobase biosynthetic process"/>
    <property type="evidence" value="ECO:0007669"/>
    <property type="project" value="InterPro"/>
</dbReference>
<dbReference type="GO" id="GO:0036431">
    <property type="term" value="F:dCMP kinase activity"/>
    <property type="evidence" value="ECO:0007669"/>
    <property type="project" value="RHEA"/>
</dbReference>
<dbReference type="EC" id="2.7.4.14" evidence="9"/>
<dbReference type="InterPro" id="IPR006266">
    <property type="entry name" value="UMP_CMP_kinase"/>
</dbReference>
<evidence type="ECO:0000256" key="1">
    <source>
        <dbReference type="ARBA" id="ARBA00022490"/>
    </source>
</evidence>
<feature type="binding site" evidence="9">
    <location>
        <position position="204"/>
    </location>
    <ligand>
        <name>a ribonucleoside 5'-phosphate</name>
        <dbReference type="ChEBI" id="CHEBI:58043"/>
    </ligand>
</feature>
<dbReference type="HAMAP" id="MF_03172">
    <property type="entry name" value="Adenylate_kinase_UMP_CMP_kin"/>
    <property type="match status" value="1"/>
</dbReference>
<keyword evidence="6 9" id="KW-0665">Pyrimidine biosynthesis</keyword>
<reference evidence="10 11" key="1">
    <citation type="journal article" date="2019" name="Nat. Plants">
        <title>Stout camphor tree genome fills gaps in understanding of flowering plant genome evolution.</title>
        <authorList>
            <person name="Chaw S.M."/>
            <person name="Liu Y.C."/>
            <person name="Wu Y.W."/>
            <person name="Wang H.Y."/>
            <person name="Lin C.I."/>
            <person name="Wu C.S."/>
            <person name="Ke H.M."/>
            <person name="Chang L.Y."/>
            <person name="Hsu C.Y."/>
            <person name="Yang H.T."/>
            <person name="Sudianto E."/>
            <person name="Hsu M.H."/>
            <person name="Wu K.P."/>
            <person name="Wang L.N."/>
            <person name="Leebens-Mack J.H."/>
            <person name="Tsai I.J."/>
        </authorList>
    </citation>
    <scope>NUCLEOTIDE SEQUENCE [LARGE SCALE GENOMIC DNA]</scope>
    <source>
        <strain evidence="11">cv. Chaw 1501</strain>
        <tissue evidence="10">Young leaves</tissue>
    </source>
</reference>
<comment type="caution">
    <text evidence="10">The sequence shown here is derived from an EMBL/GenBank/DDBJ whole genome shotgun (WGS) entry which is preliminary data.</text>
</comment>
<dbReference type="CDD" id="cd01428">
    <property type="entry name" value="ADK"/>
    <property type="match status" value="1"/>
</dbReference>
<dbReference type="InterPro" id="IPR000850">
    <property type="entry name" value="Adenylat/UMP-CMP_kin"/>
</dbReference>
<dbReference type="GO" id="GO:0005634">
    <property type="term" value="C:nucleus"/>
    <property type="evidence" value="ECO:0007669"/>
    <property type="project" value="UniProtKB-SubCell"/>
</dbReference>
<comment type="catalytic activity">
    <reaction evidence="9">
        <text>dCMP + ATP = dCDP + ADP</text>
        <dbReference type="Rhea" id="RHEA:25094"/>
        <dbReference type="ChEBI" id="CHEBI:30616"/>
        <dbReference type="ChEBI" id="CHEBI:57566"/>
        <dbReference type="ChEBI" id="CHEBI:58593"/>
        <dbReference type="ChEBI" id="CHEBI:456216"/>
        <dbReference type="EC" id="2.7.4.14"/>
    </reaction>
</comment>
<dbReference type="PRINTS" id="PR00094">
    <property type="entry name" value="ADENYLTKNASE"/>
</dbReference>
<evidence type="ECO:0000256" key="3">
    <source>
        <dbReference type="ARBA" id="ARBA00022741"/>
    </source>
</evidence>
<evidence type="ECO:0000313" key="11">
    <source>
        <dbReference type="Proteomes" id="UP000283530"/>
    </source>
</evidence>
<dbReference type="PROSITE" id="PS00113">
    <property type="entry name" value="ADENYLATE_KINASE"/>
    <property type="match status" value="1"/>
</dbReference>
<organism evidence="10 11">
    <name type="scientific">Cinnamomum micranthum f. kanehirae</name>
    <dbReference type="NCBI Taxonomy" id="337451"/>
    <lineage>
        <taxon>Eukaryota</taxon>
        <taxon>Viridiplantae</taxon>
        <taxon>Streptophyta</taxon>
        <taxon>Embryophyta</taxon>
        <taxon>Tracheophyta</taxon>
        <taxon>Spermatophyta</taxon>
        <taxon>Magnoliopsida</taxon>
        <taxon>Magnoliidae</taxon>
        <taxon>Laurales</taxon>
        <taxon>Lauraceae</taxon>
        <taxon>Cinnamomum</taxon>
    </lineage>
</organism>
<comment type="catalytic activity">
    <reaction evidence="9">
        <text>CMP + ATP = CDP + ADP</text>
        <dbReference type="Rhea" id="RHEA:11600"/>
        <dbReference type="ChEBI" id="CHEBI:30616"/>
        <dbReference type="ChEBI" id="CHEBI:58069"/>
        <dbReference type="ChEBI" id="CHEBI:60377"/>
        <dbReference type="ChEBI" id="CHEBI:456216"/>
        <dbReference type="EC" id="2.7.4.14"/>
    </reaction>
</comment>
<keyword evidence="7 9" id="KW-0539">Nucleus</keyword>
<dbReference type="GO" id="GO:0005737">
    <property type="term" value="C:cytoplasm"/>
    <property type="evidence" value="ECO:0007669"/>
    <property type="project" value="UniProtKB-SubCell"/>
</dbReference>
<keyword evidence="5 9" id="KW-0067">ATP-binding</keyword>
<evidence type="ECO:0000256" key="4">
    <source>
        <dbReference type="ARBA" id="ARBA00022777"/>
    </source>
</evidence>
<evidence type="ECO:0000256" key="9">
    <source>
        <dbReference type="HAMAP-Rule" id="MF_03172"/>
    </source>
</evidence>
<dbReference type="GO" id="GO:0033862">
    <property type="term" value="F:UMP kinase activity"/>
    <property type="evidence" value="ECO:0007669"/>
    <property type="project" value="RHEA"/>
</dbReference>
<feature type="binding site" evidence="9">
    <location>
        <position position="243"/>
    </location>
    <ligand>
        <name>ATP</name>
        <dbReference type="ChEBI" id="CHEBI:30616"/>
    </ligand>
</feature>
<dbReference type="AlphaFoldDB" id="A0A443NAE1"/>
<keyword evidence="4 9" id="KW-0418">Kinase</keyword>
<dbReference type="FunFam" id="3.40.50.300:FF:000315">
    <property type="entry name" value="Adenylate kinase 1"/>
    <property type="match status" value="1"/>
</dbReference>
<feature type="binding site" evidence="9">
    <location>
        <begin position="134"/>
        <end position="136"/>
    </location>
    <ligand>
        <name>a ribonucleoside 5'-phosphate</name>
        <dbReference type="ChEBI" id="CHEBI:58043"/>
    </ligand>
</feature>
<comment type="domain">
    <text evidence="9">Consists of three domains, a large central CORE domain and two small peripheral domains, NMPbind and LID, which undergo movements during catalysis. The LID domain closes over the site of phosphoryl transfer upon ATP binding. Assembling and dissambling the active center during each catalytic cycle provides an effective means to prevent ATP hydrolysis.</text>
</comment>
<comment type="function">
    <text evidence="9">Catalyzes the phosphorylation of pyrimidine nucleoside monophosphates at the expense of ATP. Plays an important role in de novo pyrimidine nucleotide biosynthesis. Has preference for UMP and CMP as phosphate acceptors.</text>
</comment>
<dbReference type="Gene3D" id="3.40.50.300">
    <property type="entry name" value="P-loop containing nucleotide triphosphate hydrolases"/>
    <property type="match status" value="1"/>
</dbReference>
<evidence type="ECO:0000256" key="8">
    <source>
        <dbReference type="ARBA" id="ARBA00048116"/>
    </source>
</evidence>
<dbReference type="InterPro" id="IPR033690">
    <property type="entry name" value="Adenylat_kinase_CS"/>
</dbReference>
<feature type="binding site" evidence="9">
    <location>
        <position position="200"/>
    </location>
    <ligand>
        <name>ATP</name>
        <dbReference type="ChEBI" id="CHEBI:30616"/>
    </ligand>
</feature>
<evidence type="ECO:0000256" key="6">
    <source>
        <dbReference type="ARBA" id="ARBA00022975"/>
    </source>
</evidence>
<comment type="cofactor">
    <cofactor evidence="9">
        <name>Mg(2+)</name>
        <dbReference type="ChEBI" id="CHEBI:18420"/>
    </cofactor>
    <text evidence="9">Binds 1 Mg(2+) ion per monomer.</text>
</comment>